<comment type="caution">
    <text evidence="2">The sequence shown here is derived from an EMBL/GenBank/DDBJ whole genome shotgun (WGS) entry which is preliminary data.</text>
</comment>
<protein>
    <submittedName>
        <fullName evidence="2">Uncharacterized protein</fullName>
    </submittedName>
</protein>
<proteinExistence type="predicted"/>
<sequence length="161" mass="17715">MLRLQETRNSYLAGVRHTVRGYVYGKQKTRIWPALWSLAPSACLERRDRRGTCWTKVRCPSVGGRKRAVAPTQPPQERSYILVAVLPTSAMARPRPAVDHGEAHRVSTQCKPSVSTRVLTAPFSARPQSTPSSFSAGSWPAPDKKSPQSSSTTMARTRGQG</sequence>
<evidence type="ECO:0000313" key="3">
    <source>
        <dbReference type="Proteomes" id="UP001586593"/>
    </source>
</evidence>
<keyword evidence="3" id="KW-1185">Reference proteome</keyword>
<gene>
    <name evidence="2" type="ORF">VTK73DRAFT_2451</name>
</gene>
<name>A0ABR3VS42_9PEZI</name>
<organism evidence="2 3">
    <name type="scientific">Phialemonium thermophilum</name>
    <dbReference type="NCBI Taxonomy" id="223376"/>
    <lineage>
        <taxon>Eukaryota</taxon>
        <taxon>Fungi</taxon>
        <taxon>Dikarya</taxon>
        <taxon>Ascomycota</taxon>
        <taxon>Pezizomycotina</taxon>
        <taxon>Sordariomycetes</taxon>
        <taxon>Sordariomycetidae</taxon>
        <taxon>Cephalothecales</taxon>
        <taxon>Cephalothecaceae</taxon>
        <taxon>Phialemonium</taxon>
    </lineage>
</organism>
<evidence type="ECO:0000313" key="2">
    <source>
        <dbReference type="EMBL" id="KAL1844476.1"/>
    </source>
</evidence>
<dbReference type="EMBL" id="JAZHXJ010001688">
    <property type="protein sequence ID" value="KAL1844476.1"/>
    <property type="molecule type" value="Genomic_DNA"/>
</dbReference>
<dbReference type="Proteomes" id="UP001586593">
    <property type="component" value="Unassembled WGS sequence"/>
</dbReference>
<feature type="compositionally biased region" description="Basic and acidic residues" evidence="1">
    <location>
        <begin position="96"/>
        <end position="105"/>
    </location>
</feature>
<feature type="compositionally biased region" description="Polar residues" evidence="1">
    <location>
        <begin position="126"/>
        <end position="136"/>
    </location>
</feature>
<evidence type="ECO:0000256" key="1">
    <source>
        <dbReference type="SAM" id="MobiDB-lite"/>
    </source>
</evidence>
<feature type="region of interest" description="Disordered" evidence="1">
    <location>
        <begin position="93"/>
        <end position="161"/>
    </location>
</feature>
<feature type="compositionally biased region" description="Polar residues" evidence="1">
    <location>
        <begin position="106"/>
        <end position="118"/>
    </location>
</feature>
<reference evidence="2 3" key="1">
    <citation type="journal article" date="2024" name="Commun. Biol.">
        <title>Comparative genomic analysis of thermophilic fungi reveals convergent evolutionary adaptations and gene losses.</title>
        <authorList>
            <person name="Steindorff A.S."/>
            <person name="Aguilar-Pontes M.V."/>
            <person name="Robinson A.J."/>
            <person name="Andreopoulos B."/>
            <person name="LaButti K."/>
            <person name="Kuo A."/>
            <person name="Mondo S."/>
            <person name="Riley R."/>
            <person name="Otillar R."/>
            <person name="Haridas S."/>
            <person name="Lipzen A."/>
            <person name="Grimwood J."/>
            <person name="Schmutz J."/>
            <person name="Clum A."/>
            <person name="Reid I.D."/>
            <person name="Moisan M.C."/>
            <person name="Butler G."/>
            <person name="Nguyen T.T.M."/>
            <person name="Dewar K."/>
            <person name="Conant G."/>
            <person name="Drula E."/>
            <person name="Henrissat B."/>
            <person name="Hansel C."/>
            <person name="Singer S."/>
            <person name="Hutchinson M.I."/>
            <person name="de Vries R.P."/>
            <person name="Natvig D.O."/>
            <person name="Powell A.J."/>
            <person name="Tsang A."/>
            <person name="Grigoriev I.V."/>
        </authorList>
    </citation>
    <scope>NUCLEOTIDE SEQUENCE [LARGE SCALE GENOMIC DNA]</scope>
    <source>
        <strain evidence="2 3">ATCC 24622</strain>
    </source>
</reference>
<accession>A0ABR3VS42</accession>